<feature type="compositionally biased region" description="Low complexity" evidence="1">
    <location>
        <begin position="778"/>
        <end position="795"/>
    </location>
</feature>
<dbReference type="Pfam" id="PF14646">
    <property type="entry name" value="MYCBPAP"/>
    <property type="match status" value="1"/>
</dbReference>
<evidence type="ECO:0000256" key="1">
    <source>
        <dbReference type="SAM" id="MobiDB-lite"/>
    </source>
</evidence>
<proteinExistence type="predicted"/>
<dbReference type="PANTHER" id="PTHR48421:SF1">
    <property type="entry name" value="MYCBP-ASSOCIATED PROTEIN"/>
    <property type="match status" value="1"/>
</dbReference>
<name>A0A9D3S451_ANGAN</name>
<feature type="region of interest" description="Disordered" evidence="1">
    <location>
        <begin position="168"/>
        <end position="188"/>
    </location>
</feature>
<sequence length="839" mass="94633">MDSSNKSLGKIAKKEARCRTPQEKKRLKEFSFVSEAPSQSPALQGEDIQALAIRREDLEKLWVPQPPKDSQKPQTVTRVLVRKTRPLEEERKTVRVVVARPLPQDAAVLPLEYTGPGGPRFDDQGMVLPHSILGSLEDFKREMETRGETQLVKRVPDCPKLHGPVAVEHSCEEKPKPRPRGQPHPPELQSHALQHWRSHMRERRRQLDFISDLLQKPVGTLLMSQSSGFRKTQEQRELISRQLPALHPGHGYRVGSEFWNVPQRIGDELSGITATLTQTERGYPEPITHIGQPQCILQETGNALDGRSSGRTWDRSLYLQQCRQELREVLMDLDFSQPEIDGLAVIGTGRPFTSVTAECCPLLEEEENDSEAEHKENQDPLVHGDDAIAEAVSVPALRFCGQPARWIGSPSSHKGEVGIAVRLTFEALEGEQASSYLELQNEGSTALYYTWQRLPQEHSFPETQPHVHTQHFYFNTSTAVILPGETQRVVFIFKSATAGIVSEVWCLNTHPVLLGGATLQVTLRGVALYQDKTAQQREALQKQLQQKEAESVSALLIWELLQGVRTPDRPCSPAELYLTEEDRFHMINPQLYYRLGVVEELRRLWEQVRDSGETRDTPTAPSSWDLCVPSLRQAVLALPEGDGEGQRDQALSRLNSLVLELHQPQQPPPPLLLHCIGLQLWRELLDGLVSEAVWLKQVMSLSENETQGQTQLEETWKAKKEEKKGGPVSKDEKKGGNGKEEEKKGPVKQTSKDKLMEEGTSSKRKFREERRTGRTGKPLSRAPPSAPASPDNLSPELQERYRQHLHKRVCVLMESMVDSLCDLLEEVQSEQLDQSSAFI</sequence>
<feature type="region of interest" description="Disordered" evidence="1">
    <location>
        <begin position="1"/>
        <end position="24"/>
    </location>
</feature>
<comment type="caution">
    <text evidence="2">The sequence shown here is derived from an EMBL/GenBank/DDBJ whole genome shotgun (WGS) entry which is preliminary data.</text>
</comment>
<evidence type="ECO:0000313" key="2">
    <source>
        <dbReference type="EMBL" id="KAG5854145.1"/>
    </source>
</evidence>
<gene>
    <name evidence="2" type="ORF">ANANG_G00034450</name>
</gene>
<dbReference type="EMBL" id="JAFIRN010000002">
    <property type="protein sequence ID" value="KAG5854145.1"/>
    <property type="molecule type" value="Genomic_DNA"/>
</dbReference>
<dbReference type="Gene3D" id="2.60.40.10">
    <property type="entry name" value="Immunoglobulins"/>
    <property type="match status" value="1"/>
</dbReference>
<dbReference type="Proteomes" id="UP001044222">
    <property type="component" value="Unassembled WGS sequence"/>
</dbReference>
<keyword evidence="3" id="KW-1185">Reference proteome</keyword>
<dbReference type="InterPro" id="IPR032707">
    <property type="entry name" value="MYCBPAP"/>
</dbReference>
<dbReference type="PANTHER" id="PTHR48421">
    <property type="entry name" value="MYCBP-ASSOCIATED PROTEIN"/>
    <property type="match status" value="1"/>
</dbReference>
<organism evidence="2 3">
    <name type="scientific">Anguilla anguilla</name>
    <name type="common">European freshwater eel</name>
    <name type="synonym">Muraena anguilla</name>
    <dbReference type="NCBI Taxonomy" id="7936"/>
    <lineage>
        <taxon>Eukaryota</taxon>
        <taxon>Metazoa</taxon>
        <taxon>Chordata</taxon>
        <taxon>Craniata</taxon>
        <taxon>Vertebrata</taxon>
        <taxon>Euteleostomi</taxon>
        <taxon>Actinopterygii</taxon>
        <taxon>Neopterygii</taxon>
        <taxon>Teleostei</taxon>
        <taxon>Anguilliformes</taxon>
        <taxon>Anguillidae</taxon>
        <taxon>Anguilla</taxon>
    </lineage>
</organism>
<feature type="region of interest" description="Disordered" evidence="1">
    <location>
        <begin position="717"/>
        <end position="799"/>
    </location>
</feature>
<reference evidence="2" key="1">
    <citation type="submission" date="2021-01" db="EMBL/GenBank/DDBJ databases">
        <title>A chromosome-scale assembly of European eel, Anguilla anguilla.</title>
        <authorList>
            <person name="Henkel C."/>
            <person name="Jong-Raadsen S.A."/>
            <person name="Dufour S."/>
            <person name="Weltzien F.-A."/>
            <person name="Palstra A.P."/>
            <person name="Pelster B."/>
            <person name="Spaink H.P."/>
            <person name="Van Den Thillart G.E."/>
            <person name="Jansen H."/>
            <person name="Zahm M."/>
            <person name="Klopp C."/>
            <person name="Cedric C."/>
            <person name="Louis A."/>
            <person name="Berthelot C."/>
            <person name="Parey E."/>
            <person name="Roest Crollius H."/>
            <person name="Montfort J."/>
            <person name="Robinson-Rechavi M."/>
            <person name="Bucao C."/>
            <person name="Bouchez O."/>
            <person name="Gislard M."/>
            <person name="Lluch J."/>
            <person name="Milhes M."/>
            <person name="Lampietro C."/>
            <person name="Lopez Roques C."/>
            <person name="Donnadieu C."/>
            <person name="Braasch I."/>
            <person name="Desvignes T."/>
            <person name="Postlethwait J."/>
            <person name="Bobe J."/>
            <person name="Guiguen Y."/>
            <person name="Dirks R."/>
        </authorList>
    </citation>
    <scope>NUCLEOTIDE SEQUENCE</scope>
    <source>
        <strain evidence="2">Tag_6206</strain>
        <tissue evidence="2">Liver</tissue>
    </source>
</reference>
<dbReference type="InterPro" id="IPR013783">
    <property type="entry name" value="Ig-like_fold"/>
</dbReference>
<evidence type="ECO:0000313" key="3">
    <source>
        <dbReference type="Proteomes" id="UP001044222"/>
    </source>
</evidence>
<feature type="compositionally biased region" description="Basic and acidic residues" evidence="1">
    <location>
        <begin position="12"/>
        <end position="24"/>
    </location>
</feature>
<feature type="compositionally biased region" description="Basic and acidic residues" evidence="1">
    <location>
        <begin position="717"/>
        <end position="772"/>
    </location>
</feature>
<evidence type="ECO:0008006" key="4">
    <source>
        <dbReference type="Google" id="ProtNLM"/>
    </source>
</evidence>
<accession>A0A9D3S451</accession>
<dbReference type="AlphaFoldDB" id="A0A9D3S451"/>
<protein>
    <recommendedName>
        <fullName evidence="4">MYCBP-associated protein</fullName>
    </recommendedName>
</protein>